<dbReference type="Gene3D" id="3.30.420.10">
    <property type="entry name" value="Ribonuclease H-like superfamily/Ribonuclease H"/>
    <property type="match status" value="1"/>
</dbReference>
<gene>
    <name evidence="2" type="ORF">BAE44_0020381</name>
</gene>
<dbReference type="InterPro" id="IPR044730">
    <property type="entry name" value="RNase_H-like_dom_plant"/>
</dbReference>
<dbReference type="AlphaFoldDB" id="A0A1E5V0E1"/>
<dbReference type="SUPFAM" id="SSF53098">
    <property type="entry name" value="Ribonuclease H-like"/>
    <property type="match status" value="1"/>
</dbReference>
<dbReference type="EMBL" id="LWDX02056200">
    <property type="protein sequence ID" value="OEL18600.1"/>
    <property type="molecule type" value="Genomic_DNA"/>
</dbReference>
<proteinExistence type="predicted"/>
<evidence type="ECO:0000313" key="3">
    <source>
        <dbReference type="Proteomes" id="UP000095767"/>
    </source>
</evidence>
<protein>
    <recommendedName>
        <fullName evidence="1">RNase H type-1 domain-containing protein</fullName>
    </recommendedName>
</protein>
<dbReference type="InterPro" id="IPR002156">
    <property type="entry name" value="RNaseH_domain"/>
</dbReference>
<dbReference type="InterPro" id="IPR052929">
    <property type="entry name" value="RNase_H-like_EbsB-rel"/>
</dbReference>
<dbReference type="Proteomes" id="UP000095767">
    <property type="component" value="Unassembled WGS sequence"/>
</dbReference>
<keyword evidence="3" id="KW-1185">Reference proteome</keyword>
<sequence length="116" mass="12417">LVKLNFDGAFLDASMTGAWGFIARNHEGQGLLAGAGRLQPAHDAVCAEAEACRAALQAASMHGITHCQIKTDSTILVTALKSRSYDQAIGGVLFKVLRDLISLEFVQVEIMFSPRS</sequence>
<name>A0A1E5V0E1_9POAL</name>
<dbReference type="InterPro" id="IPR036397">
    <property type="entry name" value="RNaseH_sf"/>
</dbReference>
<evidence type="ECO:0000259" key="1">
    <source>
        <dbReference type="Pfam" id="PF13456"/>
    </source>
</evidence>
<evidence type="ECO:0000313" key="2">
    <source>
        <dbReference type="EMBL" id="OEL18600.1"/>
    </source>
</evidence>
<organism evidence="2 3">
    <name type="scientific">Dichanthelium oligosanthes</name>
    <dbReference type="NCBI Taxonomy" id="888268"/>
    <lineage>
        <taxon>Eukaryota</taxon>
        <taxon>Viridiplantae</taxon>
        <taxon>Streptophyta</taxon>
        <taxon>Embryophyta</taxon>
        <taxon>Tracheophyta</taxon>
        <taxon>Spermatophyta</taxon>
        <taxon>Magnoliopsida</taxon>
        <taxon>Liliopsida</taxon>
        <taxon>Poales</taxon>
        <taxon>Poaceae</taxon>
        <taxon>PACMAD clade</taxon>
        <taxon>Panicoideae</taxon>
        <taxon>Panicodae</taxon>
        <taxon>Paniceae</taxon>
        <taxon>Dichantheliinae</taxon>
        <taxon>Dichanthelium</taxon>
    </lineage>
</organism>
<comment type="caution">
    <text evidence="2">The sequence shown here is derived from an EMBL/GenBank/DDBJ whole genome shotgun (WGS) entry which is preliminary data.</text>
</comment>
<dbReference type="GO" id="GO:0003676">
    <property type="term" value="F:nucleic acid binding"/>
    <property type="evidence" value="ECO:0007669"/>
    <property type="project" value="InterPro"/>
</dbReference>
<dbReference type="CDD" id="cd06222">
    <property type="entry name" value="RNase_H_like"/>
    <property type="match status" value="1"/>
</dbReference>
<dbReference type="GO" id="GO:0004523">
    <property type="term" value="F:RNA-DNA hybrid ribonuclease activity"/>
    <property type="evidence" value="ECO:0007669"/>
    <property type="project" value="InterPro"/>
</dbReference>
<dbReference type="PANTHER" id="PTHR47074">
    <property type="entry name" value="BNAC02G40300D PROTEIN"/>
    <property type="match status" value="1"/>
</dbReference>
<dbReference type="InterPro" id="IPR012337">
    <property type="entry name" value="RNaseH-like_sf"/>
</dbReference>
<reference evidence="2 3" key="1">
    <citation type="submission" date="2016-09" db="EMBL/GenBank/DDBJ databases">
        <title>The draft genome of Dichanthelium oligosanthes: A C3 panicoid grass species.</title>
        <authorList>
            <person name="Studer A.J."/>
            <person name="Schnable J.C."/>
            <person name="Brutnell T.P."/>
        </authorList>
    </citation>
    <scope>NUCLEOTIDE SEQUENCE [LARGE SCALE GENOMIC DNA]</scope>
    <source>
        <strain evidence="3">cv. Kellogg 1175</strain>
        <tissue evidence="2">Leaf</tissue>
    </source>
</reference>
<dbReference type="Pfam" id="PF13456">
    <property type="entry name" value="RVT_3"/>
    <property type="match status" value="1"/>
</dbReference>
<feature type="non-terminal residue" evidence="2">
    <location>
        <position position="1"/>
    </location>
</feature>
<dbReference type="STRING" id="888268.A0A1E5V0E1"/>
<feature type="domain" description="RNase H type-1" evidence="1">
    <location>
        <begin position="5"/>
        <end position="115"/>
    </location>
</feature>
<accession>A0A1E5V0E1</accession>
<dbReference type="PANTHER" id="PTHR47074:SF70">
    <property type="entry name" value="OS07G0513450 PROTEIN"/>
    <property type="match status" value="1"/>
</dbReference>